<accession>T0HKD9</accession>
<dbReference type="PROSITE" id="PS51819">
    <property type="entry name" value="VOC"/>
    <property type="match status" value="1"/>
</dbReference>
<reference evidence="2 3" key="1">
    <citation type="journal article" date="2013" name="Genome Announc.">
        <title>Draft Genome Sequence of Sphingobium quisquiliarum Strain P25T, a Novel Hexachlorocyclohexane (HCH)-Degrading Bacterium Isolated from an HCH Dumpsite.</title>
        <authorList>
            <person name="Kumar Singh A."/>
            <person name="Sangwan N."/>
            <person name="Sharma A."/>
            <person name="Gupta V."/>
            <person name="Khurana J.P."/>
            <person name="Lal R."/>
        </authorList>
    </citation>
    <scope>NUCLEOTIDE SEQUENCE [LARGE SCALE GENOMIC DNA]</scope>
    <source>
        <strain evidence="2 3">P25</strain>
    </source>
</reference>
<feature type="domain" description="VOC" evidence="1">
    <location>
        <begin position="12"/>
        <end position="137"/>
    </location>
</feature>
<evidence type="ECO:0000313" key="2">
    <source>
        <dbReference type="EMBL" id="EQA99774.1"/>
    </source>
</evidence>
<sequence>MAEQHAPASNYGMSYIFGKTFVHDLDAMAKFYEEVLGVVPNNRHQDEMLGRKIDEITYRPAYPGGPSLTLIKYLDSTGPATGESVQGFMSQDLEATVERALAAGGSVAEPIREMPEFGIRVAFILDPEGHVNEVIQMLS</sequence>
<comment type="caution">
    <text evidence="2">The sequence shown here is derived from an EMBL/GenBank/DDBJ whole genome shotgun (WGS) entry which is preliminary data.</text>
</comment>
<gene>
    <name evidence="2" type="ORF">L288_19000</name>
</gene>
<organism evidence="2 3">
    <name type="scientific">Sphingobium quisquiliarum P25</name>
    <dbReference type="NCBI Taxonomy" id="1329909"/>
    <lineage>
        <taxon>Bacteria</taxon>
        <taxon>Pseudomonadati</taxon>
        <taxon>Pseudomonadota</taxon>
        <taxon>Alphaproteobacteria</taxon>
        <taxon>Sphingomonadales</taxon>
        <taxon>Sphingomonadaceae</taxon>
        <taxon>Sphingobium</taxon>
    </lineage>
</organism>
<dbReference type="Pfam" id="PF00903">
    <property type="entry name" value="Glyoxalase"/>
    <property type="match status" value="1"/>
</dbReference>
<evidence type="ECO:0000259" key="1">
    <source>
        <dbReference type="PROSITE" id="PS51819"/>
    </source>
</evidence>
<dbReference type="Gene3D" id="3.10.180.10">
    <property type="entry name" value="2,3-Dihydroxybiphenyl 1,2-Dioxygenase, domain 1"/>
    <property type="match status" value="1"/>
</dbReference>
<dbReference type="InterPro" id="IPR029068">
    <property type="entry name" value="Glyas_Bleomycin-R_OHBP_Dase"/>
</dbReference>
<dbReference type="RefSeq" id="WP_021239803.1">
    <property type="nucleotide sequence ID" value="NZ_ATHO01000162.1"/>
</dbReference>
<keyword evidence="3" id="KW-1185">Reference proteome</keyword>
<dbReference type="SUPFAM" id="SSF54593">
    <property type="entry name" value="Glyoxalase/Bleomycin resistance protein/Dihydroxybiphenyl dioxygenase"/>
    <property type="match status" value="1"/>
</dbReference>
<dbReference type="InterPro" id="IPR037523">
    <property type="entry name" value="VOC_core"/>
</dbReference>
<name>T0HKD9_9SPHN</name>
<dbReference type="PATRIC" id="fig|1329909.3.peg.3654"/>
<dbReference type="InterPro" id="IPR004360">
    <property type="entry name" value="Glyas_Fos-R_dOase_dom"/>
</dbReference>
<evidence type="ECO:0000313" key="3">
    <source>
        <dbReference type="Proteomes" id="UP000015525"/>
    </source>
</evidence>
<dbReference type="EMBL" id="ATHO01000162">
    <property type="protein sequence ID" value="EQA99774.1"/>
    <property type="molecule type" value="Genomic_DNA"/>
</dbReference>
<dbReference type="AlphaFoldDB" id="T0HKD9"/>
<dbReference type="Proteomes" id="UP000015525">
    <property type="component" value="Unassembled WGS sequence"/>
</dbReference>
<proteinExistence type="predicted"/>
<protein>
    <recommendedName>
        <fullName evidence="1">VOC domain-containing protein</fullName>
    </recommendedName>
</protein>